<dbReference type="PANTHER" id="PTHR33867">
    <property type="entry name" value="RIBOSOME MATURATION FACTOR RIMP"/>
    <property type="match status" value="1"/>
</dbReference>
<dbReference type="SUPFAM" id="SSF75420">
    <property type="entry name" value="YhbC-like, N-terminal domain"/>
    <property type="match status" value="1"/>
</dbReference>
<evidence type="ECO:0000313" key="6">
    <source>
        <dbReference type="EMBL" id="WPX97325.1"/>
    </source>
</evidence>
<keyword evidence="2 3" id="KW-0690">Ribosome biogenesis</keyword>
<evidence type="ECO:0000256" key="2">
    <source>
        <dbReference type="ARBA" id="ARBA00022517"/>
    </source>
</evidence>
<evidence type="ECO:0000259" key="5">
    <source>
        <dbReference type="Pfam" id="PF17384"/>
    </source>
</evidence>
<dbReference type="InterPro" id="IPR028989">
    <property type="entry name" value="RimP_N"/>
</dbReference>
<dbReference type="Gene3D" id="2.30.30.180">
    <property type="entry name" value="Ribosome maturation factor RimP, C-terminal domain"/>
    <property type="match status" value="1"/>
</dbReference>
<dbReference type="InterPro" id="IPR028998">
    <property type="entry name" value="RimP_C"/>
</dbReference>
<keyword evidence="7" id="KW-1185">Reference proteome</keyword>
<dbReference type="CDD" id="cd01734">
    <property type="entry name" value="YlxS_C"/>
    <property type="match status" value="1"/>
</dbReference>
<dbReference type="Gene3D" id="3.30.300.70">
    <property type="entry name" value="RimP-like superfamily, N-terminal"/>
    <property type="match status" value="1"/>
</dbReference>
<accession>A0ABZ0UTC7</accession>
<dbReference type="EMBL" id="CP110820">
    <property type="protein sequence ID" value="WPX97325.1"/>
    <property type="molecule type" value="Genomic_DNA"/>
</dbReference>
<feature type="domain" description="Ribosome maturation factor RimP N-terminal" evidence="4">
    <location>
        <begin position="18"/>
        <end position="89"/>
    </location>
</feature>
<proteinExistence type="inferred from homology"/>
<evidence type="ECO:0000313" key="7">
    <source>
        <dbReference type="Proteomes" id="UP001327219"/>
    </source>
</evidence>
<keyword evidence="1 3" id="KW-0963">Cytoplasm</keyword>
<evidence type="ECO:0000256" key="3">
    <source>
        <dbReference type="HAMAP-Rule" id="MF_01077"/>
    </source>
</evidence>
<sequence>MNVCNTQQENKLADELMHFVEKEGYEIVRIRINKSKKSQSCQIMIERSDNQRIDIKDCEKVNKEVVRLLKENDLGLVDCNIEVSSPGIDRPLTRLKDYVASKGKLVRISTLYKVQNRRSFKGRLVDMDDQSIKVRLAGSDDILVLSFESIAEGYLQYEFNKV</sequence>
<name>A0ABZ0UTC7_9RICK</name>
<dbReference type="SUPFAM" id="SSF74942">
    <property type="entry name" value="YhbC-like, C-terminal domain"/>
    <property type="match status" value="1"/>
</dbReference>
<organism evidence="6 7">
    <name type="scientific">Candidatus Bandiella euplotis</name>
    <dbReference type="NCBI Taxonomy" id="1664265"/>
    <lineage>
        <taxon>Bacteria</taxon>
        <taxon>Pseudomonadati</taxon>
        <taxon>Pseudomonadota</taxon>
        <taxon>Alphaproteobacteria</taxon>
        <taxon>Rickettsiales</taxon>
        <taxon>Candidatus Midichloriaceae</taxon>
        <taxon>Candidatus Bandiella</taxon>
    </lineage>
</organism>
<comment type="subcellular location">
    <subcellularLocation>
        <location evidence="3">Cytoplasm</location>
    </subcellularLocation>
</comment>
<comment type="function">
    <text evidence="3">Required for maturation of 30S ribosomal subunits.</text>
</comment>
<dbReference type="PANTHER" id="PTHR33867:SF1">
    <property type="entry name" value="RIBOSOME MATURATION FACTOR RIMP"/>
    <property type="match status" value="1"/>
</dbReference>
<dbReference type="InterPro" id="IPR035956">
    <property type="entry name" value="RimP_N_sf"/>
</dbReference>
<dbReference type="InterPro" id="IPR036847">
    <property type="entry name" value="RimP_C_sf"/>
</dbReference>
<dbReference type="InterPro" id="IPR003728">
    <property type="entry name" value="Ribosome_maturation_RimP"/>
</dbReference>
<comment type="similarity">
    <text evidence="3">Belongs to the RimP family.</text>
</comment>
<evidence type="ECO:0000259" key="4">
    <source>
        <dbReference type="Pfam" id="PF02576"/>
    </source>
</evidence>
<dbReference type="Proteomes" id="UP001327219">
    <property type="component" value="Chromosome"/>
</dbReference>
<feature type="domain" description="Ribosome maturation factor RimP C-terminal" evidence="5">
    <location>
        <begin position="92"/>
        <end position="159"/>
    </location>
</feature>
<dbReference type="Pfam" id="PF02576">
    <property type="entry name" value="RimP_N"/>
    <property type="match status" value="1"/>
</dbReference>
<gene>
    <name evidence="3" type="primary">rimP</name>
    <name evidence="6" type="ORF">Bandiella_01474</name>
</gene>
<protein>
    <recommendedName>
        <fullName evidence="3">Ribosome maturation factor RimP</fullName>
    </recommendedName>
</protein>
<dbReference type="Pfam" id="PF17384">
    <property type="entry name" value="DUF150_C"/>
    <property type="match status" value="1"/>
</dbReference>
<evidence type="ECO:0000256" key="1">
    <source>
        <dbReference type="ARBA" id="ARBA00022490"/>
    </source>
</evidence>
<dbReference type="HAMAP" id="MF_01077">
    <property type="entry name" value="RimP"/>
    <property type="match status" value="1"/>
</dbReference>
<reference evidence="6 7" key="1">
    <citation type="submission" date="2022-11" db="EMBL/GenBank/DDBJ databases">
        <title>Host association and intracellularity evolved multiple times independently in the Rickettsiales.</title>
        <authorList>
            <person name="Castelli M."/>
            <person name="Nardi T."/>
            <person name="Gammuto L."/>
            <person name="Bellinzona G."/>
            <person name="Sabaneyeva E."/>
            <person name="Potekhin A."/>
            <person name="Serra V."/>
            <person name="Petroni G."/>
            <person name="Sassera D."/>
        </authorList>
    </citation>
    <scope>NUCLEOTIDE SEQUENCE [LARGE SCALE GENOMIC DNA]</scope>
    <source>
        <strain evidence="6 7">NDG2</strain>
    </source>
</reference>